<dbReference type="SMART" id="SM00175">
    <property type="entry name" value="RAB"/>
    <property type="match status" value="1"/>
</dbReference>
<evidence type="ECO:0000256" key="2">
    <source>
        <dbReference type="ARBA" id="ARBA00022553"/>
    </source>
</evidence>
<dbReference type="PANTHER" id="PTHR45775:SF6">
    <property type="entry name" value="RAD, GEM_KIR FAMILY MEMBER 2, ISOFORM C"/>
    <property type="match status" value="1"/>
</dbReference>
<dbReference type="SUPFAM" id="SSF52540">
    <property type="entry name" value="P-loop containing nucleoside triphosphate hydrolases"/>
    <property type="match status" value="1"/>
</dbReference>
<name>A0A6J8BQP9_MYTCO</name>
<keyword evidence="2" id="KW-0597">Phosphoprotein</keyword>
<dbReference type="Pfam" id="PF00071">
    <property type="entry name" value="Ras"/>
    <property type="match status" value="1"/>
</dbReference>
<dbReference type="PRINTS" id="PR00449">
    <property type="entry name" value="RASTRNSFRMNG"/>
</dbReference>
<dbReference type="Gene3D" id="3.40.50.300">
    <property type="entry name" value="P-loop containing nucleotide triphosphate hydrolases"/>
    <property type="match status" value="1"/>
</dbReference>
<evidence type="ECO:0000313" key="5">
    <source>
        <dbReference type="Proteomes" id="UP000507470"/>
    </source>
</evidence>
<dbReference type="AlphaFoldDB" id="A0A6J8BQP9"/>
<evidence type="ECO:0000313" key="4">
    <source>
        <dbReference type="EMBL" id="CAC5386173.1"/>
    </source>
</evidence>
<keyword evidence="5" id="KW-1185">Reference proteome</keyword>
<feature type="compositionally biased region" description="Polar residues" evidence="3">
    <location>
        <begin position="52"/>
        <end position="62"/>
    </location>
</feature>
<dbReference type="GO" id="GO:0005246">
    <property type="term" value="F:calcium channel regulator activity"/>
    <property type="evidence" value="ECO:0007669"/>
    <property type="project" value="TreeGrafter"/>
</dbReference>
<proteinExistence type="inferred from homology"/>
<dbReference type="PANTHER" id="PTHR45775">
    <property type="entry name" value="RAD, GEM/KIR FAMILY MEMBER 2, ISOFORM C"/>
    <property type="match status" value="1"/>
</dbReference>
<sequence length="354" mass="40148">MADYDELKQRYTVICGFSEIGTCTSRFRAISRSEPNSFRKKTNHTTNSSTKDMQQWSHKQPSNTLSVSSNNLMNNAIKTNLNQIRSFAFASDSRLDDSLSFTGRKVIGSSVSINSTSSQTRYISKESCSDWFQSTSSNGYYIVPILGAHGVGKKTLKKCFMNSDCMSAMTLSVGDSKEKILTTVVNNGESNIDFIDFSVCEVHNDDLQADAYVVVFSVHNRESFTKAEELLYQLRNDIDSDRPIILVANKIDLVRKRHVKYKEALKLAKEFRCKYVETSAVLNYKIDDLLVGLLFQIKLKLNLELAETAVKSSQDNHLIKYLSFKGLKRLLNKILRRKSKLLSPCENLFHLCCE</sequence>
<dbReference type="GO" id="GO:0005525">
    <property type="term" value="F:GTP binding"/>
    <property type="evidence" value="ECO:0007669"/>
    <property type="project" value="InterPro"/>
</dbReference>
<protein>
    <submittedName>
        <fullName evidence="4">Uncharacterized protein</fullName>
    </submittedName>
</protein>
<dbReference type="PROSITE" id="PS51421">
    <property type="entry name" value="RAS"/>
    <property type="match status" value="1"/>
</dbReference>
<dbReference type="InterPro" id="IPR027417">
    <property type="entry name" value="P-loop_NTPase"/>
</dbReference>
<evidence type="ECO:0000256" key="3">
    <source>
        <dbReference type="SAM" id="MobiDB-lite"/>
    </source>
</evidence>
<dbReference type="GO" id="GO:0005886">
    <property type="term" value="C:plasma membrane"/>
    <property type="evidence" value="ECO:0007669"/>
    <property type="project" value="TreeGrafter"/>
</dbReference>
<dbReference type="GO" id="GO:0003924">
    <property type="term" value="F:GTPase activity"/>
    <property type="evidence" value="ECO:0007669"/>
    <property type="project" value="InterPro"/>
</dbReference>
<feature type="region of interest" description="Disordered" evidence="3">
    <location>
        <begin position="34"/>
        <end position="62"/>
    </location>
</feature>
<dbReference type="OrthoDB" id="5239715at2759"/>
<accession>A0A6J8BQP9</accession>
<dbReference type="InterPro" id="IPR001806">
    <property type="entry name" value="Small_GTPase"/>
</dbReference>
<gene>
    <name evidence="4" type="ORF">MCOR_21640</name>
</gene>
<organism evidence="4 5">
    <name type="scientific">Mytilus coruscus</name>
    <name type="common">Sea mussel</name>
    <dbReference type="NCBI Taxonomy" id="42192"/>
    <lineage>
        <taxon>Eukaryota</taxon>
        <taxon>Metazoa</taxon>
        <taxon>Spiralia</taxon>
        <taxon>Lophotrochozoa</taxon>
        <taxon>Mollusca</taxon>
        <taxon>Bivalvia</taxon>
        <taxon>Autobranchia</taxon>
        <taxon>Pteriomorphia</taxon>
        <taxon>Mytilida</taxon>
        <taxon>Mytiloidea</taxon>
        <taxon>Mytilidae</taxon>
        <taxon>Mytilinae</taxon>
        <taxon>Mytilus</taxon>
    </lineage>
</organism>
<dbReference type="PROSITE" id="PS51419">
    <property type="entry name" value="RAB"/>
    <property type="match status" value="1"/>
</dbReference>
<dbReference type="SMART" id="SM00173">
    <property type="entry name" value="RAS"/>
    <property type="match status" value="1"/>
</dbReference>
<dbReference type="EMBL" id="CACVKT020003843">
    <property type="protein sequence ID" value="CAC5386173.1"/>
    <property type="molecule type" value="Genomic_DNA"/>
</dbReference>
<comment type="similarity">
    <text evidence="1">Belongs to the small GTPase superfamily. RGK family.</text>
</comment>
<dbReference type="Proteomes" id="UP000507470">
    <property type="component" value="Unassembled WGS sequence"/>
</dbReference>
<dbReference type="InterPro" id="IPR051641">
    <property type="entry name" value="RGK_GTP-binding_reg"/>
</dbReference>
<reference evidence="4 5" key="1">
    <citation type="submission" date="2020-06" db="EMBL/GenBank/DDBJ databases">
        <authorList>
            <person name="Li R."/>
            <person name="Bekaert M."/>
        </authorList>
    </citation>
    <scope>NUCLEOTIDE SEQUENCE [LARGE SCALE GENOMIC DNA]</scope>
    <source>
        <strain evidence="5">wild</strain>
    </source>
</reference>
<evidence type="ECO:0000256" key="1">
    <source>
        <dbReference type="ARBA" id="ARBA00008846"/>
    </source>
</evidence>